<feature type="binding site" evidence="6">
    <location>
        <position position="232"/>
    </location>
    <ligand>
        <name>sucrose</name>
        <dbReference type="ChEBI" id="CHEBI:17992"/>
    </ligand>
</feature>
<sequence>MIQPILLITYPDSMGGSIAALTRILDSRLQGAVGQVHLLPFYPSSGDRGFAPLRYDRPDPAFGSWDDVEELAARYDLMCDFMINHISRQSPYCQDYLKNKDASPWRDLFIRWREFWPGGEPSPEQLAMIYKRKPRAPHVPVRFADGTTEELWCTFGEEQLDIDLKSAVGRRFVEENLSGLARHGAKTIRLDAFAFSTKRAGTNCFFVEPDIWEMFRWVEQILRPFGTRILPEIHRGPTVQKKLADHGYWTYDFCLPMLVLHAIYSASGAHLADWLNNCPRCQYTTLDTHDGIGVVDVEELLTPEEIAFTKQCIFNCGAGVKPEYNTPDYNNLDIYQVNTTYYSALGERDDAYLLARAIQFFAPGVPQVYYVGLLAGRNDIEKLERTREGRSINRHDYTAAEIDEALERPVVQRLVQMMRWRGECPAFDERAGCKAVLLQPHLLEVRREYNGYEARLRADLAAVDFCVEVREQGGPWRQVRL</sequence>
<comment type="caution">
    <text evidence="8">The sequence shown here is derived from an EMBL/GenBank/DDBJ whole genome shotgun (WGS) entry which is preliminary data.</text>
</comment>
<evidence type="ECO:0000256" key="6">
    <source>
        <dbReference type="PIRSR" id="PIRSR003059-2"/>
    </source>
</evidence>
<evidence type="ECO:0000313" key="9">
    <source>
        <dbReference type="Proteomes" id="UP000824193"/>
    </source>
</evidence>
<dbReference type="SUPFAM" id="SSF51445">
    <property type="entry name" value="(Trans)glycosidases"/>
    <property type="match status" value="1"/>
</dbReference>
<dbReference type="SMART" id="SM00642">
    <property type="entry name" value="Aamy"/>
    <property type="match status" value="1"/>
</dbReference>
<feature type="binding site" evidence="6">
    <location>
        <begin position="333"/>
        <end position="336"/>
    </location>
    <ligand>
        <name>substrate</name>
    </ligand>
</feature>
<evidence type="ECO:0000256" key="2">
    <source>
        <dbReference type="ARBA" id="ARBA00022676"/>
    </source>
</evidence>
<dbReference type="AlphaFoldDB" id="A0A9D1V4R1"/>
<comment type="catalytic activity">
    <reaction evidence="4">
        <text>sucrose 6(F)-phosphate + phosphate = beta-D-fructose 6-phosphate + alpha-D-glucose 1-phosphate</text>
        <dbReference type="Rhea" id="RHEA:38863"/>
        <dbReference type="ChEBI" id="CHEBI:43474"/>
        <dbReference type="ChEBI" id="CHEBI:57634"/>
        <dbReference type="ChEBI" id="CHEBI:57723"/>
        <dbReference type="ChEBI" id="CHEBI:58601"/>
        <dbReference type="EC" id="2.4.1.329"/>
    </reaction>
</comment>
<keyword evidence="2 4" id="KW-0328">Glycosyltransferase</keyword>
<dbReference type="NCBIfam" id="TIGR03852">
    <property type="entry name" value="sucrose_gtfA"/>
    <property type="match status" value="1"/>
</dbReference>
<dbReference type="InterPro" id="IPR006047">
    <property type="entry name" value="GH13_cat_dom"/>
</dbReference>
<feature type="binding site" evidence="6">
    <location>
        <position position="390"/>
    </location>
    <ligand>
        <name>substrate</name>
    </ligand>
</feature>
<evidence type="ECO:0000256" key="3">
    <source>
        <dbReference type="ARBA" id="ARBA00022679"/>
    </source>
</evidence>
<evidence type="ECO:0000313" key="8">
    <source>
        <dbReference type="EMBL" id="HIX06105.1"/>
    </source>
</evidence>
<name>A0A9D1V4R1_9FIRM</name>
<dbReference type="InterPro" id="IPR017853">
    <property type="entry name" value="GH"/>
</dbReference>
<dbReference type="Proteomes" id="UP000824193">
    <property type="component" value="Unassembled WGS sequence"/>
</dbReference>
<dbReference type="GO" id="GO:0004645">
    <property type="term" value="F:1,4-alpha-oligoglucan phosphorylase activity"/>
    <property type="evidence" value="ECO:0007669"/>
    <property type="project" value="UniProtKB-UniRule"/>
</dbReference>
<feature type="active site" description="Proton donor" evidence="5">
    <location>
        <position position="232"/>
    </location>
</feature>
<comment type="similarity">
    <text evidence="1 4">Belongs to the glycosyl hydrolase 13 family. Sucrose phosphorylase subfamily.</text>
</comment>
<dbReference type="PIRSF" id="PIRSF003059">
    <property type="entry name" value="Sucrose_phosphorylase"/>
    <property type="match status" value="1"/>
</dbReference>
<feature type="binding site" evidence="6">
    <location>
        <position position="85"/>
    </location>
    <ligand>
        <name>substrate</name>
    </ligand>
</feature>
<dbReference type="Pfam" id="PF00128">
    <property type="entry name" value="Alpha-amylase"/>
    <property type="match status" value="1"/>
</dbReference>
<evidence type="ECO:0000256" key="1">
    <source>
        <dbReference type="ARBA" id="ARBA00008452"/>
    </source>
</evidence>
<feature type="domain" description="Glycosyl hydrolase family 13 catalytic" evidence="7">
    <location>
        <begin position="8"/>
        <end position="387"/>
    </location>
</feature>
<keyword evidence="3 4" id="KW-0808">Transferase</keyword>
<protein>
    <recommendedName>
        <fullName evidence="4">Sucrose 6(F)-phosphate phosphorylase</fullName>
        <ecNumber evidence="4">2.4.1.329</ecNumber>
    </recommendedName>
</protein>
<dbReference type="PANTHER" id="PTHR38784">
    <property type="entry name" value="SUCROSE PHOSPHORYLASE"/>
    <property type="match status" value="1"/>
</dbReference>
<proteinExistence type="inferred from homology"/>
<dbReference type="Gene3D" id="3.20.20.80">
    <property type="entry name" value="Glycosidases"/>
    <property type="match status" value="1"/>
</dbReference>
<dbReference type="PANTHER" id="PTHR38784:SF1">
    <property type="entry name" value="SUCROSE PHOSPHORYLASE"/>
    <property type="match status" value="1"/>
</dbReference>
<dbReference type="EC" id="2.4.1.329" evidence="4"/>
<gene>
    <name evidence="8" type="primary">gtfA</name>
    <name evidence="8" type="ORF">H9865_08415</name>
</gene>
<feature type="binding site" evidence="6">
    <location>
        <begin position="189"/>
        <end position="191"/>
    </location>
    <ligand>
        <name>substrate</name>
    </ligand>
</feature>
<dbReference type="InterPro" id="IPR022527">
    <property type="entry name" value="Sucrose_phospho"/>
</dbReference>
<feature type="binding site" evidence="6">
    <location>
        <position position="47"/>
    </location>
    <ligand>
        <name>substrate</name>
    </ligand>
</feature>
<dbReference type="EMBL" id="DXFW01000024">
    <property type="protein sequence ID" value="HIX06105.1"/>
    <property type="molecule type" value="Genomic_DNA"/>
</dbReference>
<reference evidence="8" key="2">
    <citation type="submission" date="2021-04" db="EMBL/GenBank/DDBJ databases">
        <authorList>
            <person name="Gilroy R."/>
        </authorList>
    </citation>
    <scope>NUCLEOTIDE SEQUENCE</scope>
    <source>
        <strain evidence="8">2239</strain>
    </source>
</reference>
<reference evidence="8" key="1">
    <citation type="journal article" date="2021" name="PeerJ">
        <title>Extensive microbial diversity within the chicken gut microbiome revealed by metagenomics and culture.</title>
        <authorList>
            <person name="Gilroy R."/>
            <person name="Ravi A."/>
            <person name="Getino M."/>
            <person name="Pursley I."/>
            <person name="Horton D.L."/>
            <person name="Alikhan N.F."/>
            <person name="Baker D."/>
            <person name="Gharbi K."/>
            <person name="Hall N."/>
            <person name="Watson M."/>
            <person name="Adriaenssens E.M."/>
            <person name="Foster-Nyarko E."/>
            <person name="Jarju S."/>
            <person name="Secka A."/>
            <person name="Antonio M."/>
            <person name="Oren A."/>
            <person name="Chaudhuri R.R."/>
            <person name="La Ragione R."/>
            <person name="Hildebrand F."/>
            <person name="Pallen M.J."/>
        </authorList>
    </citation>
    <scope>NUCLEOTIDE SEQUENCE</scope>
    <source>
        <strain evidence="8">2239</strain>
    </source>
</reference>
<dbReference type="InterPro" id="IPR045857">
    <property type="entry name" value="O16G_dom_2"/>
</dbReference>
<accession>A0A9D1V4R1</accession>
<dbReference type="Gene3D" id="3.90.400.10">
    <property type="entry name" value="Oligo-1,6-glucosidase, Domain 2"/>
    <property type="match status" value="1"/>
</dbReference>
<evidence type="ECO:0000256" key="5">
    <source>
        <dbReference type="PIRSR" id="PIRSR003059-1"/>
    </source>
</evidence>
<dbReference type="GO" id="GO:0005975">
    <property type="term" value="P:carbohydrate metabolic process"/>
    <property type="evidence" value="ECO:0007669"/>
    <property type="project" value="InterPro"/>
</dbReference>
<evidence type="ECO:0000259" key="7">
    <source>
        <dbReference type="SMART" id="SM00642"/>
    </source>
</evidence>
<organism evidence="8 9">
    <name type="scientific">Candidatus Allofournierella pullicola</name>
    <dbReference type="NCBI Taxonomy" id="2838596"/>
    <lineage>
        <taxon>Bacteria</taxon>
        <taxon>Bacillati</taxon>
        <taxon>Bacillota</taxon>
        <taxon>Clostridia</taxon>
        <taxon>Eubacteriales</taxon>
        <taxon>Oscillospiraceae</taxon>
        <taxon>Allofournierella</taxon>
    </lineage>
</organism>
<evidence type="ECO:0000256" key="4">
    <source>
        <dbReference type="PIRNR" id="PIRNR003059"/>
    </source>
</evidence>
<feature type="active site" description="Nucleophile" evidence="5">
    <location>
        <position position="191"/>
    </location>
</feature>
<feature type="binding site" evidence="6">
    <location>
        <begin position="289"/>
        <end position="290"/>
    </location>
    <ligand>
        <name>sucrose</name>
        <dbReference type="ChEBI" id="CHEBI:17992"/>
    </ligand>
</feature>
<dbReference type="InterPro" id="IPR016377">
    <property type="entry name" value="Sucrose_GGa_phosphorylase-rel"/>
</dbReference>